<dbReference type="GO" id="GO:0098552">
    <property type="term" value="C:side of membrane"/>
    <property type="evidence" value="ECO:0007669"/>
    <property type="project" value="UniProtKB-KW"/>
</dbReference>
<dbReference type="PROSITE" id="PS50102">
    <property type="entry name" value="RRM"/>
    <property type="match status" value="1"/>
</dbReference>
<feature type="transmembrane region" description="Helical" evidence="20">
    <location>
        <begin position="256"/>
        <end position="279"/>
    </location>
</feature>
<dbReference type="Gene3D" id="3.30.70.330">
    <property type="match status" value="1"/>
</dbReference>
<evidence type="ECO:0000256" key="17">
    <source>
        <dbReference type="PROSITE-ProRule" id="PRU00176"/>
    </source>
</evidence>
<evidence type="ECO:0000256" key="10">
    <source>
        <dbReference type="ARBA" id="ARBA00023136"/>
    </source>
</evidence>
<evidence type="ECO:0000256" key="8">
    <source>
        <dbReference type="ARBA" id="ARBA00022801"/>
    </source>
</evidence>
<dbReference type="Proteomes" id="UP000326939">
    <property type="component" value="Chromosome 1"/>
</dbReference>
<feature type="domain" description="RRM" evidence="21">
    <location>
        <begin position="36"/>
        <end position="114"/>
    </location>
</feature>
<evidence type="ECO:0000256" key="20">
    <source>
        <dbReference type="SAM" id="Phobius"/>
    </source>
</evidence>
<evidence type="ECO:0000259" key="21">
    <source>
        <dbReference type="PROSITE" id="PS50102"/>
    </source>
</evidence>
<dbReference type="GO" id="GO:0005886">
    <property type="term" value="C:plasma membrane"/>
    <property type="evidence" value="ECO:0007669"/>
    <property type="project" value="UniProtKB-SubCell"/>
</dbReference>
<dbReference type="AlphaFoldDB" id="A0A5N5P224"/>
<dbReference type="Gene3D" id="1.20.58.1040">
    <property type="match status" value="1"/>
</dbReference>
<dbReference type="SUPFAM" id="SSF54928">
    <property type="entry name" value="RNA-binding domain, RBD"/>
    <property type="match status" value="1"/>
</dbReference>
<dbReference type="GO" id="GO:0006952">
    <property type="term" value="P:defense response"/>
    <property type="evidence" value="ECO:0007669"/>
    <property type="project" value="UniProtKB-KW"/>
</dbReference>
<feature type="region of interest" description="Disordered" evidence="19">
    <location>
        <begin position="1"/>
        <end position="34"/>
    </location>
</feature>
<evidence type="ECO:0000256" key="16">
    <source>
        <dbReference type="ARBA" id="ARBA00033417"/>
    </source>
</evidence>
<dbReference type="InterPro" id="IPR035979">
    <property type="entry name" value="RBD_domain_sf"/>
</dbReference>
<evidence type="ECO:0000256" key="18">
    <source>
        <dbReference type="RuleBase" id="RU004335"/>
    </source>
</evidence>
<feature type="region of interest" description="Disordered" evidence="19">
    <location>
        <begin position="118"/>
        <end position="170"/>
    </location>
</feature>
<dbReference type="Gene3D" id="3.20.20.80">
    <property type="entry name" value="Glycosidases"/>
    <property type="match status" value="1"/>
</dbReference>
<evidence type="ECO:0000256" key="5">
    <source>
        <dbReference type="ARBA" id="ARBA00022475"/>
    </source>
</evidence>
<keyword evidence="20" id="KW-1133">Transmembrane helix</keyword>
<evidence type="ECO:0000256" key="14">
    <source>
        <dbReference type="ARBA" id="ARBA00023295"/>
    </source>
</evidence>
<gene>
    <name evidence="22" type="ORF">DKX38_000045</name>
</gene>
<comment type="similarity">
    <text evidence="3 18">Belongs to the glycosyl hydrolase 17 family.</text>
</comment>
<evidence type="ECO:0000256" key="19">
    <source>
        <dbReference type="SAM" id="MobiDB-lite"/>
    </source>
</evidence>
<evidence type="ECO:0000256" key="13">
    <source>
        <dbReference type="ARBA" id="ARBA00023288"/>
    </source>
</evidence>
<dbReference type="InterPro" id="IPR000504">
    <property type="entry name" value="RRM_dom"/>
</dbReference>
<keyword evidence="10 20" id="KW-0472">Membrane</keyword>
<keyword evidence="7" id="KW-0732">Signal</keyword>
<evidence type="ECO:0000256" key="7">
    <source>
        <dbReference type="ARBA" id="ARBA00022729"/>
    </source>
</evidence>
<dbReference type="InterPro" id="IPR044965">
    <property type="entry name" value="Glyco_hydro_17_plant"/>
</dbReference>
<dbReference type="GO" id="GO:0003723">
    <property type="term" value="F:RNA binding"/>
    <property type="evidence" value="ECO:0007669"/>
    <property type="project" value="UniProtKB-UniRule"/>
</dbReference>
<reference evidence="23" key="1">
    <citation type="journal article" date="2019" name="Gigascience">
        <title>De novo genome assembly of the endangered Acer yangbiense, a plant species with extremely small populations endemic to Yunnan Province, China.</title>
        <authorList>
            <person name="Yang J."/>
            <person name="Wariss H.M."/>
            <person name="Tao L."/>
            <person name="Zhang R."/>
            <person name="Yun Q."/>
            <person name="Hollingsworth P."/>
            <person name="Dao Z."/>
            <person name="Luo G."/>
            <person name="Guo H."/>
            <person name="Ma Y."/>
            <person name="Sun W."/>
        </authorList>
    </citation>
    <scope>NUCLEOTIDE SEQUENCE [LARGE SCALE GENOMIC DNA]</scope>
    <source>
        <strain evidence="23">cv. br00</strain>
    </source>
</reference>
<evidence type="ECO:0000256" key="15">
    <source>
        <dbReference type="ARBA" id="ARBA00033335"/>
    </source>
</evidence>
<evidence type="ECO:0000256" key="6">
    <source>
        <dbReference type="ARBA" id="ARBA00022622"/>
    </source>
</evidence>
<dbReference type="EMBL" id="VDCV01000001">
    <property type="protein sequence ID" value="KAB5572851.1"/>
    <property type="molecule type" value="Genomic_DNA"/>
</dbReference>
<keyword evidence="12" id="KW-0325">Glycoprotein</keyword>
<comment type="subcellular location">
    <subcellularLocation>
        <location evidence="2">Cell membrane</location>
        <topology evidence="2">Lipid-anchor</topology>
        <topology evidence="2">GPI-anchor</topology>
    </subcellularLocation>
</comment>
<evidence type="ECO:0000256" key="9">
    <source>
        <dbReference type="ARBA" id="ARBA00022821"/>
    </source>
</evidence>
<keyword evidence="6" id="KW-0336">GPI-anchor</keyword>
<feature type="transmembrane region" description="Helical" evidence="20">
    <location>
        <begin position="381"/>
        <end position="402"/>
    </location>
</feature>
<evidence type="ECO:0000256" key="4">
    <source>
        <dbReference type="ARBA" id="ARBA00012780"/>
    </source>
</evidence>
<keyword evidence="17" id="KW-0694">RNA-binding</keyword>
<dbReference type="FunFam" id="1.20.58.1040:FF:000001">
    <property type="entry name" value="Glucan endo-1,3-beta-glucosidase 4"/>
    <property type="match status" value="1"/>
</dbReference>
<organism evidence="22 23">
    <name type="scientific">Salix brachista</name>
    <dbReference type="NCBI Taxonomy" id="2182728"/>
    <lineage>
        <taxon>Eukaryota</taxon>
        <taxon>Viridiplantae</taxon>
        <taxon>Streptophyta</taxon>
        <taxon>Embryophyta</taxon>
        <taxon>Tracheophyta</taxon>
        <taxon>Spermatophyta</taxon>
        <taxon>Magnoliopsida</taxon>
        <taxon>eudicotyledons</taxon>
        <taxon>Gunneridae</taxon>
        <taxon>Pentapetalae</taxon>
        <taxon>rosids</taxon>
        <taxon>fabids</taxon>
        <taxon>Malpighiales</taxon>
        <taxon>Salicaceae</taxon>
        <taxon>Saliceae</taxon>
        <taxon>Salix</taxon>
    </lineage>
</organism>
<dbReference type="FunFam" id="3.20.20.80:FF:000002">
    <property type="entry name" value="Glucan endo-1,3-beta-glucosidase 3"/>
    <property type="match status" value="1"/>
</dbReference>
<accession>A0A5N5P224</accession>
<dbReference type="GO" id="GO:0009506">
    <property type="term" value="C:plasmodesma"/>
    <property type="evidence" value="ECO:0007669"/>
    <property type="project" value="UniProtKB-ARBA"/>
</dbReference>
<dbReference type="Pfam" id="PF00332">
    <property type="entry name" value="Glyco_hydro_17"/>
    <property type="match status" value="1"/>
</dbReference>
<name>A0A5N5P224_9ROSI</name>
<dbReference type="GO" id="GO:0005975">
    <property type="term" value="P:carbohydrate metabolic process"/>
    <property type="evidence" value="ECO:0007669"/>
    <property type="project" value="InterPro"/>
</dbReference>
<feature type="region of interest" description="Disordered" evidence="19">
    <location>
        <begin position="195"/>
        <end position="247"/>
    </location>
</feature>
<evidence type="ECO:0000256" key="2">
    <source>
        <dbReference type="ARBA" id="ARBA00004609"/>
    </source>
</evidence>
<feature type="compositionally biased region" description="Basic residues" evidence="19">
    <location>
        <begin position="227"/>
        <end position="242"/>
    </location>
</feature>
<keyword evidence="9" id="KW-0611">Plant defense</keyword>
<evidence type="ECO:0000256" key="12">
    <source>
        <dbReference type="ARBA" id="ARBA00023180"/>
    </source>
</evidence>
<keyword evidence="14" id="KW-0326">Glycosidase</keyword>
<keyword evidence="11" id="KW-1015">Disulfide bond</keyword>
<evidence type="ECO:0000313" key="23">
    <source>
        <dbReference type="Proteomes" id="UP000326939"/>
    </source>
</evidence>
<keyword evidence="20" id="KW-0812">Transmembrane</keyword>
<keyword evidence="8" id="KW-0378">Hydrolase</keyword>
<keyword evidence="13" id="KW-0449">Lipoprotein</keyword>
<dbReference type="GO" id="GO:0042973">
    <property type="term" value="F:glucan endo-1,3-beta-D-glucosidase activity"/>
    <property type="evidence" value="ECO:0007669"/>
    <property type="project" value="UniProtKB-EC"/>
</dbReference>
<dbReference type="Pfam" id="PF07983">
    <property type="entry name" value="X8"/>
    <property type="match status" value="1"/>
</dbReference>
<dbReference type="SUPFAM" id="SSF51445">
    <property type="entry name" value="(Trans)glycosidases"/>
    <property type="match status" value="1"/>
</dbReference>
<dbReference type="SMART" id="SM00768">
    <property type="entry name" value="X8"/>
    <property type="match status" value="1"/>
</dbReference>
<comment type="caution">
    <text evidence="22">The sequence shown here is derived from an EMBL/GenBank/DDBJ whole genome shotgun (WGS) entry which is preliminary data.</text>
</comment>
<dbReference type="Pfam" id="PF00076">
    <property type="entry name" value="RRM_1"/>
    <property type="match status" value="1"/>
</dbReference>
<evidence type="ECO:0000256" key="11">
    <source>
        <dbReference type="ARBA" id="ARBA00023157"/>
    </source>
</evidence>
<dbReference type="InterPro" id="IPR012946">
    <property type="entry name" value="X8"/>
</dbReference>
<feature type="compositionally biased region" description="Basic residues" evidence="19">
    <location>
        <begin position="145"/>
        <end position="161"/>
    </location>
</feature>
<dbReference type="PANTHER" id="PTHR32227">
    <property type="entry name" value="GLUCAN ENDO-1,3-BETA-GLUCOSIDASE BG1-RELATED-RELATED"/>
    <property type="match status" value="1"/>
</dbReference>
<dbReference type="EC" id="3.2.1.39" evidence="4"/>
<comment type="catalytic activity">
    <reaction evidence="1">
        <text>Hydrolysis of (1-&gt;3)-beta-D-glucosidic linkages in (1-&gt;3)-beta-D-glucans.</text>
        <dbReference type="EC" id="3.2.1.39"/>
    </reaction>
</comment>
<dbReference type="SMART" id="SM00360">
    <property type="entry name" value="RRM"/>
    <property type="match status" value="1"/>
</dbReference>
<keyword evidence="23" id="KW-1185">Reference proteome</keyword>
<dbReference type="InterPro" id="IPR017853">
    <property type="entry name" value="GH"/>
</dbReference>
<evidence type="ECO:0000256" key="3">
    <source>
        <dbReference type="ARBA" id="ARBA00008773"/>
    </source>
</evidence>
<dbReference type="InterPro" id="IPR000490">
    <property type="entry name" value="Glyco_hydro_17"/>
</dbReference>
<protein>
    <recommendedName>
        <fullName evidence="4">glucan endo-1,3-beta-D-glucosidase</fullName>
        <ecNumber evidence="4">3.2.1.39</ecNumber>
    </recommendedName>
    <alternativeName>
        <fullName evidence="15">(1-&gt;3)-beta-glucan endohydrolase</fullName>
    </alternativeName>
    <alternativeName>
        <fullName evidence="16">Beta-1,3-endoglucanase</fullName>
    </alternativeName>
</protein>
<dbReference type="InterPro" id="IPR012677">
    <property type="entry name" value="Nucleotide-bd_a/b_plait_sf"/>
</dbReference>
<keyword evidence="5" id="KW-1003">Cell membrane</keyword>
<sequence length="878" mass="97476">MRGRSYSPSPPRGYGRRGRSPSPRGRYGGHSRDLPTSLLVRNLRHDCRPDDLRRPFEQFGAVKDIYLPRDYYTGEPRGFGFVQYADPHDAAEAKHHMDGRVLLGRELTVVFAEENRKKPVDMRSRERPRGRFRDRRRSPPCYSRSPRHSRSPPPRHARSRSHSREYYSPPLKRRHHSRYRIFSAVVTCLAPLRSASPQGGRYSQERPYSRSRSRSQTPNRGQSRSPVRSRSRSPVRSRSRSPKHVEYPREANGDRWNLILGFVGVWFQLCRITLIVFWIMSTDVIAVLSDGIKQDNNRTKVCEVFGFGHVGYLTLVKLSDNKVFHQRHGLVMSLYQFVVSKASGEGHRISLMQNSQNSITFSLLKRGGYEFDCKSRIWIEVFLDLMVLGNLLLFIAGIFSYASGAFVGINIGTDVSNMPSAPEVVAILKANQITHLRLYDADAHMLKALADSGIEVMVGITNEEVLGIGESPSKAAAWINQNVATYLPSTNITSIAVGSEVLTTIPNLVPVLVPAMNYLHKALVASNLNFMVKVSTPQAMDIIPRPFPPSTATFNSSWSATVYQILQFLKNTDSYYMLNAYPYFGYTSGNGIFPLDYALFRSLPSVKQIVDPNTLSHYDSMFDALVDATYYSIEALNMSGIPIVVTETGWPWLGGANEPDATADNAETFNSNLIRRVLNDSGPPSQPKVPINTYIYELFNEDKRPGPVSEKNWGLFFTNGSAVYTFSLSTSDQITGNNSDFCVAKPNADPGKLQAGLDWACGQGGASCNAIQEGQPCYLPNTYQNHASYAYNDYYQKKRSVGATCDFDGTAATTTVDPGHGSCKFTGSSNITPNSIGGFTTTVAPGPVTLQGGSGTMNLQVSEIQSLISALFLALVLL</sequence>
<evidence type="ECO:0000313" key="22">
    <source>
        <dbReference type="EMBL" id="KAB5572851.1"/>
    </source>
</evidence>
<evidence type="ECO:0000256" key="1">
    <source>
        <dbReference type="ARBA" id="ARBA00000382"/>
    </source>
</evidence>
<proteinExistence type="inferred from homology"/>
<feature type="compositionally biased region" description="Basic and acidic residues" evidence="19">
    <location>
        <begin position="118"/>
        <end position="131"/>
    </location>
</feature>